<evidence type="ECO:0000313" key="2">
    <source>
        <dbReference type="Proteomes" id="UP001335648"/>
    </source>
</evidence>
<dbReference type="EMBL" id="JAULUE010002046">
    <property type="protein sequence ID" value="KAK5914908.1"/>
    <property type="molecule type" value="Genomic_DNA"/>
</dbReference>
<accession>A0AAN8DBW7</accession>
<sequence length="47" mass="5086">MATRSSVSSFSWSHMASASTHYYGGTETYSYKGRNPDGSLGWTFATG</sequence>
<proteinExistence type="predicted"/>
<dbReference type="AlphaFoldDB" id="A0AAN8DBW7"/>
<dbReference type="Proteomes" id="UP001335648">
    <property type="component" value="Unassembled WGS sequence"/>
</dbReference>
<reference evidence="1 2" key="1">
    <citation type="journal article" date="2023" name="Mol. Biol. Evol.">
        <title>Genomics of Secondarily Temperate Adaptation in the Only Non-Antarctic Icefish.</title>
        <authorList>
            <person name="Rivera-Colon A.G."/>
            <person name="Rayamajhi N."/>
            <person name="Minhas B.F."/>
            <person name="Madrigal G."/>
            <person name="Bilyk K.T."/>
            <person name="Yoon V."/>
            <person name="Hune M."/>
            <person name="Gregory S."/>
            <person name="Cheng C.H.C."/>
            <person name="Catchen J.M."/>
        </authorList>
    </citation>
    <scope>NUCLEOTIDE SEQUENCE [LARGE SCALE GENOMIC DNA]</scope>
    <source>
        <strain evidence="1">JC2023a</strain>
    </source>
</reference>
<gene>
    <name evidence="1" type="ORF">CesoFtcFv8_000550</name>
</gene>
<evidence type="ECO:0000313" key="1">
    <source>
        <dbReference type="EMBL" id="KAK5914908.1"/>
    </source>
</evidence>
<organism evidence="1 2">
    <name type="scientific">Champsocephalus esox</name>
    <name type="common">pike icefish</name>
    <dbReference type="NCBI Taxonomy" id="159716"/>
    <lineage>
        <taxon>Eukaryota</taxon>
        <taxon>Metazoa</taxon>
        <taxon>Chordata</taxon>
        <taxon>Craniata</taxon>
        <taxon>Vertebrata</taxon>
        <taxon>Euteleostomi</taxon>
        <taxon>Actinopterygii</taxon>
        <taxon>Neopterygii</taxon>
        <taxon>Teleostei</taxon>
        <taxon>Neoteleostei</taxon>
        <taxon>Acanthomorphata</taxon>
        <taxon>Eupercaria</taxon>
        <taxon>Perciformes</taxon>
        <taxon>Notothenioidei</taxon>
        <taxon>Channichthyidae</taxon>
        <taxon>Champsocephalus</taxon>
    </lineage>
</organism>
<comment type="caution">
    <text evidence="1">The sequence shown here is derived from an EMBL/GenBank/DDBJ whole genome shotgun (WGS) entry which is preliminary data.</text>
</comment>
<keyword evidence="2" id="KW-1185">Reference proteome</keyword>
<name>A0AAN8DBW7_9TELE</name>
<protein>
    <submittedName>
        <fullName evidence="1">Uncharacterized protein</fullName>
    </submittedName>
</protein>